<evidence type="ECO:0000256" key="7">
    <source>
        <dbReference type="ARBA" id="ARBA00022777"/>
    </source>
</evidence>
<dbReference type="Gene3D" id="1.10.287.130">
    <property type="match status" value="1"/>
</dbReference>
<feature type="transmembrane region" description="Helical" evidence="11">
    <location>
        <begin position="337"/>
        <end position="361"/>
    </location>
</feature>
<dbReference type="PROSITE" id="PS50109">
    <property type="entry name" value="HIS_KIN"/>
    <property type="match status" value="1"/>
</dbReference>
<keyword evidence="11" id="KW-0472">Membrane</keyword>
<keyword evidence="7 14" id="KW-0418">Kinase</keyword>
<dbReference type="SUPFAM" id="SSF55874">
    <property type="entry name" value="ATPase domain of HSP90 chaperone/DNA topoisomerase II/histidine kinase"/>
    <property type="match status" value="1"/>
</dbReference>
<feature type="transmembrane region" description="Helical" evidence="11">
    <location>
        <begin position="182"/>
        <end position="199"/>
    </location>
</feature>
<dbReference type="Gene3D" id="3.30.565.10">
    <property type="entry name" value="Histidine kinase-like ATPase, C-terminal domain"/>
    <property type="match status" value="1"/>
</dbReference>
<reference evidence="14 15" key="1">
    <citation type="submission" date="2022-10" db="EMBL/GenBank/DDBJ databases">
        <title>Comparative genomics and taxonomic characterization of three novel marine species of genus Reichenbachiella exhibiting antioxidant and polysaccharide degradation activities.</title>
        <authorList>
            <person name="Muhammad N."/>
            <person name="Lee Y.-J."/>
            <person name="Ko J."/>
            <person name="Kim S.-G."/>
        </authorList>
    </citation>
    <scope>NUCLEOTIDE SEQUENCE [LARGE SCALE GENOMIC DNA]</scope>
    <source>
        <strain evidence="14 15">ABR2-5</strain>
    </source>
</reference>
<evidence type="ECO:0000259" key="12">
    <source>
        <dbReference type="PROSITE" id="PS50109"/>
    </source>
</evidence>
<dbReference type="Pfam" id="PF00512">
    <property type="entry name" value="HisKA"/>
    <property type="match status" value="1"/>
</dbReference>
<feature type="transmembrane region" description="Helical" evidence="11">
    <location>
        <begin position="373"/>
        <end position="403"/>
    </location>
</feature>
<evidence type="ECO:0000313" key="14">
    <source>
        <dbReference type="EMBL" id="MCV9387654.1"/>
    </source>
</evidence>
<feature type="transmembrane region" description="Helical" evidence="11">
    <location>
        <begin position="688"/>
        <end position="709"/>
    </location>
</feature>
<proteinExistence type="predicted"/>
<dbReference type="InterPro" id="IPR004358">
    <property type="entry name" value="Sig_transdc_His_kin-like_C"/>
</dbReference>
<keyword evidence="5" id="KW-0808">Transferase</keyword>
<feature type="transmembrane region" description="Helical" evidence="11">
    <location>
        <begin position="211"/>
        <end position="232"/>
    </location>
</feature>
<name>A0ABT3CVV3_9BACT</name>
<dbReference type="PROSITE" id="PS50885">
    <property type="entry name" value="HAMP"/>
    <property type="match status" value="1"/>
</dbReference>
<dbReference type="SMART" id="SM00387">
    <property type="entry name" value="HATPase_c"/>
    <property type="match status" value="1"/>
</dbReference>
<dbReference type="PANTHER" id="PTHR43065">
    <property type="entry name" value="SENSOR HISTIDINE KINASE"/>
    <property type="match status" value="1"/>
</dbReference>
<evidence type="ECO:0000259" key="13">
    <source>
        <dbReference type="PROSITE" id="PS50885"/>
    </source>
</evidence>
<feature type="transmembrane region" description="Helical" evidence="11">
    <location>
        <begin position="889"/>
        <end position="914"/>
    </location>
</feature>
<dbReference type="GO" id="GO:0016301">
    <property type="term" value="F:kinase activity"/>
    <property type="evidence" value="ECO:0007669"/>
    <property type="project" value="UniProtKB-KW"/>
</dbReference>
<accession>A0ABT3CVV3</accession>
<feature type="transmembrane region" description="Helical" evidence="11">
    <location>
        <begin position="252"/>
        <end position="279"/>
    </location>
</feature>
<evidence type="ECO:0000256" key="9">
    <source>
        <dbReference type="ARBA" id="ARBA00023012"/>
    </source>
</evidence>
<dbReference type="CDD" id="cd00082">
    <property type="entry name" value="HisKA"/>
    <property type="match status" value="1"/>
</dbReference>
<gene>
    <name evidence="14" type="ORF">N7U62_13315</name>
</gene>
<dbReference type="PRINTS" id="PR00344">
    <property type="entry name" value="BCTRLSENSOR"/>
</dbReference>
<keyword evidence="11" id="KW-1133">Transmembrane helix</keyword>
<dbReference type="Proteomes" id="UP001300692">
    <property type="component" value="Unassembled WGS sequence"/>
</dbReference>
<dbReference type="InterPro" id="IPR003660">
    <property type="entry name" value="HAMP_dom"/>
</dbReference>
<evidence type="ECO:0000256" key="8">
    <source>
        <dbReference type="ARBA" id="ARBA00022840"/>
    </source>
</evidence>
<dbReference type="PANTHER" id="PTHR43065:SF10">
    <property type="entry name" value="PEROXIDE STRESS-ACTIVATED HISTIDINE KINASE MAK3"/>
    <property type="match status" value="1"/>
</dbReference>
<keyword evidence="4" id="KW-0597">Phosphoprotein</keyword>
<feature type="coiled-coil region" evidence="10">
    <location>
        <begin position="948"/>
        <end position="975"/>
    </location>
</feature>
<dbReference type="InterPro" id="IPR003661">
    <property type="entry name" value="HisK_dim/P_dom"/>
</dbReference>
<feature type="domain" description="HAMP" evidence="13">
    <location>
        <begin position="915"/>
        <end position="967"/>
    </location>
</feature>
<keyword evidence="11" id="KW-0812">Transmembrane</keyword>
<keyword evidence="10" id="KW-0175">Coiled coil</keyword>
<dbReference type="Pfam" id="PF02518">
    <property type="entry name" value="HATPase_c"/>
    <property type="match status" value="1"/>
</dbReference>
<feature type="domain" description="Histidine kinase" evidence="12">
    <location>
        <begin position="984"/>
        <end position="1187"/>
    </location>
</feature>
<keyword evidence="6" id="KW-0547">Nucleotide-binding</keyword>
<evidence type="ECO:0000256" key="5">
    <source>
        <dbReference type="ARBA" id="ARBA00022679"/>
    </source>
</evidence>
<dbReference type="InterPro" id="IPR036097">
    <property type="entry name" value="HisK_dim/P_sf"/>
</dbReference>
<evidence type="ECO:0000256" key="2">
    <source>
        <dbReference type="ARBA" id="ARBA00004370"/>
    </source>
</evidence>
<dbReference type="RefSeq" id="WP_264138474.1">
    <property type="nucleotide sequence ID" value="NZ_JAOYOD010000001.1"/>
</dbReference>
<organism evidence="14 15">
    <name type="scientific">Reichenbachiella ulvae</name>
    <dbReference type="NCBI Taxonomy" id="2980104"/>
    <lineage>
        <taxon>Bacteria</taxon>
        <taxon>Pseudomonadati</taxon>
        <taxon>Bacteroidota</taxon>
        <taxon>Cytophagia</taxon>
        <taxon>Cytophagales</taxon>
        <taxon>Reichenbachiellaceae</taxon>
        <taxon>Reichenbachiella</taxon>
    </lineage>
</organism>
<dbReference type="InterPro" id="IPR003594">
    <property type="entry name" value="HATPase_dom"/>
</dbReference>
<comment type="subcellular location">
    <subcellularLocation>
        <location evidence="2">Membrane</location>
    </subcellularLocation>
</comment>
<protein>
    <recommendedName>
        <fullName evidence="3">histidine kinase</fullName>
        <ecNumber evidence="3">2.7.13.3</ecNumber>
    </recommendedName>
</protein>
<dbReference type="EMBL" id="JAOYOD010000001">
    <property type="protein sequence ID" value="MCV9387654.1"/>
    <property type="molecule type" value="Genomic_DNA"/>
</dbReference>
<evidence type="ECO:0000256" key="3">
    <source>
        <dbReference type="ARBA" id="ARBA00012438"/>
    </source>
</evidence>
<dbReference type="SUPFAM" id="SSF47384">
    <property type="entry name" value="Homodimeric domain of signal transducing histidine kinase"/>
    <property type="match status" value="1"/>
</dbReference>
<evidence type="ECO:0000256" key="6">
    <source>
        <dbReference type="ARBA" id="ARBA00022741"/>
    </source>
</evidence>
<evidence type="ECO:0000313" key="15">
    <source>
        <dbReference type="Proteomes" id="UP001300692"/>
    </source>
</evidence>
<evidence type="ECO:0000256" key="1">
    <source>
        <dbReference type="ARBA" id="ARBA00000085"/>
    </source>
</evidence>
<evidence type="ECO:0000256" key="11">
    <source>
        <dbReference type="SAM" id="Phobius"/>
    </source>
</evidence>
<dbReference type="InterPro" id="IPR036890">
    <property type="entry name" value="HATPase_C_sf"/>
</dbReference>
<dbReference type="CDD" id="cd00075">
    <property type="entry name" value="HATPase"/>
    <property type="match status" value="1"/>
</dbReference>
<evidence type="ECO:0000256" key="4">
    <source>
        <dbReference type="ARBA" id="ARBA00022553"/>
    </source>
</evidence>
<comment type="catalytic activity">
    <reaction evidence="1">
        <text>ATP + protein L-histidine = ADP + protein N-phospho-L-histidine.</text>
        <dbReference type="EC" id="2.7.13.3"/>
    </reaction>
</comment>
<dbReference type="Gene3D" id="6.10.340.10">
    <property type="match status" value="1"/>
</dbReference>
<dbReference type="InterPro" id="IPR005467">
    <property type="entry name" value="His_kinase_dom"/>
</dbReference>
<dbReference type="SMART" id="SM00388">
    <property type="entry name" value="HisKA"/>
    <property type="match status" value="1"/>
</dbReference>
<dbReference type="EC" id="2.7.13.3" evidence="3"/>
<keyword evidence="8" id="KW-0067">ATP-binding</keyword>
<keyword evidence="15" id="KW-1185">Reference proteome</keyword>
<sequence>MAALSGLILAGLFSYSQKNELQIAEEIATAVAQHFEELNTYADQIEEKGSLKDKPSDVEFVIYNVRGDVLLWSDYSYIPPFEYFPFRTSDLVLANEQGEFLYNKRRISWQEKDAYLVTMVWVRRKFNQSSTYLDDLYNPSIVSHNVKITEDPNSIPIKYQGEELFNIECNGQTYYNEQINDFITGVMVVLLLTIFLLVFHFAQWLNLRRGFIFGLLSLTILLLAMRLSMLMIELPDSFVRLSIFEQSTFTYNWLYFTLGDAIINFGIILTILIFSILYGKGFVSQLSGRKKALIGSVVLFLSYLSIFTLLNTISLILSNSQISLDIADSMDFDFERLTSYFLIGVLSIIYFGTHYLAYMILTQLEGERKDLNVLHIAIGLLSCVFFFWKPNFLLAFGLNVIYILGLYGFNMPHSLRSLKFESINYLMFTVVLLSIGGSFEIYKSHERNELFKMQKFATYLQVDRDVEGEYLLSNILGQIKQDIVVNSKMLNPQSQLRSIERKIQRTYLNTYFSDYEIDIHLFDKNGVGLSKKYRGMSYSRVKKRFESPEFQTSYENVYYDRRMDINKRKRYICFTEVERYGDINGYVEIELRLKRFSSKRVLPQLLQDRSVKSNTSYSHAIIADSALLYVSGDFPYEASFEMNWLERESIYEEGLEREGARHLAAVVGDRITIVSTPIYANRDIVSNFSFLFVFLLMMTSCIGVVRYLTTSEATSLNFSTKILIFTAGSFVIPLLLVAVAILTSTDSSYRKEIDKTNLKSSLLLAENVNDIFVEYEVQRSSREQLENSVAELATNASMDINVYDRQGKLLASSTPEIYESGIISEYMNPAAYKSLSELRNEHVAKEEQIGSFLYKTIYVSINSPEDGSVLGYLAVPYFGSKNHLERQQLIVFSNIIIIFSFVFILSIGIAYYVISRLTKPIMIIADRLHDTGFVQTNQPIDWQSDDEIGELVNEYNNMLGKLEATKEELARNEKEAAWREMAKQVAHEIKNPLTPMKLTIQHLHRILGSNEKDKKSLEILLSQIDTLDEIVTSFSHFAKMPTPMREPFDLGQTLEKSVDLHVDKNILFEKEEGDYWVEGDVKLFGRIFNNLILNAFQAMKDVADPLLKVKLTGDEHQLLISFEDNGNGIPEDIKEKVFVPNFSTKETGSGIGLAVAKRGIEQVGGSIWFESVEGKGTTFFIQMDRIEPVPVS</sequence>
<keyword evidence="9" id="KW-0902">Two-component regulatory system</keyword>
<feature type="transmembrane region" description="Helical" evidence="11">
    <location>
        <begin position="291"/>
        <end position="317"/>
    </location>
</feature>
<feature type="transmembrane region" description="Helical" evidence="11">
    <location>
        <begin position="721"/>
        <end position="742"/>
    </location>
</feature>
<comment type="caution">
    <text evidence="14">The sequence shown here is derived from an EMBL/GenBank/DDBJ whole genome shotgun (WGS) entry which is preliminary data.</text>
</comment>
<evidence type="ECO:0000256" key="10">
    <source>
        <dbReference type="SAM" id="Coils"/>
    </source>
</evidence>